<dbReference type="PaxDb" id="67767-A0A0J7JTY3"/>
<evidence type="ECO:0008006" key="3">
    <source>
        <dbReference type="Google" id="ProtNLM"/>
    </source>
</evidence>
<evidence type="ECO:0000313" key="2">
    <source>
        <dbReference type="Proteomes" id="UP000036403"/>
    </source>
</evidence>
<protein>
    <recommendedName>
        <fullName evidence="3">Reverse transcriptase</fullName>
    </recommendedName>
</protein>
<comment type="caution">
    <text evidence="1">The sequence shown here is derived from an EMBL/GenBank/DDBJ whole genome shotgun (WGS) entry which is preliminary data.</text>
</comment>
<proteinExistence type="predicted"/>
<evidence type="ECO:0000313" key="1">
    <source>
        <dbReference type="EMBL" id="KMQ81479.1"/>
    </source>
</evidence>
<reference evidence="1 2" key="1">
    <citation type="submission" date="2015-04" db="EMBL/GenBank/DDBJ databases">
        <title>Lasius niger genome sequencing.</title>
        <authorList>
            <person name="Konorov E.A."/>
            <person name="Nikitin M.A."/>
            <person name="Kirill M.V."/>
            <person name="Chang P."/>
        </authorList>
    </citation>
    <scope>NUCLEOTIDE SEQUENCE [LARGE SCALE GENOMIC DNA]</scope>
    <source>
        <tissue evidence="1">Whole</tissue>
    </source>
</reference>
<dbReference type="OrthoDB" id="6154617at2759"/>
<dbReference type="EMBL" id="LBMM01035127">
    <property type="protein sequence ID" value="KMQ81479.1"/>
    <property type="molecule type" value="Genomic_DNA"/>
</dbReference>
<keyword evidence="2" id="KW-1185">Reference proteome</keyword>
<accession>A0A0J7JTY3</accession>
<dbReference type="Proteomes" id="UP000036403">
    <property type="component" value="Unassembled WGS sequence"/>
</dbReference>
<dbReference type="STRING" id="67767.A0A0J7JTY3"/>
<sequence length="150" mass="16854">MAKHRQRTLPEGVGKYSKRIDTALPGRHTRTLYDGLKRKEADVLVQLRTGMARINSFLHKIGAIESDTCDCGQAPETVEHFLFRCTKWTTEREVMLRCTKTKMGNLSYFLGGKPASDPKDWAPDRQAVQATIKFAMATGRLDVDQGQRAG</sequence>
<organism evidence="1 2">
    <name type="scientific">Lasius niger</name>
    <name type="common">Black garden ant</name>
    <dbReference type="NCBI Taxonomy" id="67767"/>
    <lineage>
        <taxon>Eukaryota</taxon>
        <taxon>Metazoa</taxon>
        <taxon>Ecdysozoa</taxon>
        <taxon>Arthropoda</taxon>
        <taxon>Hexapoda</taxon>
        <taxon>Insecta</taxon>
        <taxon>Pterygota</taxon>
        <taxon>Neoptera</taxon>
        <taxon>Endopterygota</taxon>
        <taxon>Hymenoptera</taxon>
        <taxon>Apocrita</taxon>
        <taxon>Aculeata</taxon>
        <taxon>Formicoidea</taxon>
        <taxon>Formicidae</taxon>
        <taxon>Formicinae</taxon>
        <taxon>Lasius</taxon>
        <taxon>Lasius</taxon>
    </lineage>
</organism>
<dbReference type="AlphaFoldDB" id="A0A0J7JTY3"/>
<name>A0A0J7JTY3_LASNI</name>
<gene>
    <name evidence="1" type="ORF">RF55_26204</name>
</gene>